<comment type="caution">
    <text evidence="1">The sequence shown here is derived from an EMBL/GenBank/DDBJ whole genome shotgun (WGS) entry which is preliminary data.</text>
</comment>
<name>A0A645GEA7_9ZZZZ</name>
<gene>
    <name evidence="1" type="ORF">SDC9_169516</name>
</gene>
<proteinExistence type="predicted"/>
<reference evidence="1" key="1">
    <citation type="submission" date="2019-08" db="EMBL/GenBank/DDBJ databases">
        <authorList>
            <person name="Kucharzyk K."/>
            <person name="Murdoch R.W."/>
            <person name="Higgins S."/>
            <person name="Loffler F."/>
        </authorList>
    </citation>
    <scope>NUCLEOTIDE SEQUENCE</scope>
</reference>
<organism evidence="1">
    <name type="scientific">bioreactor metagenome</name>
    <dbReference type="NCBI Taxonomy" id="1076179"/>
    <lineage>
        <taxon>unclassified sequences</taxon>
        <taxon>metagenomes</taxon>
        <taxon>ecological metagenomes</taxon>
    </lineage>
</organism>
<accession>A0A645GEA7</accession>
<evidence type="ECO:0000313" key="1">
    <source>
        <dbReference type="EMBL" id="MPN22133.1"/>
    </source>
</evidence>
<protein>
    <submittedName>
        <fullName evidence="1">Uncharacterized protein</fullName>
    </submittedName>
</protein>
<dbReference type="AlphaFoldDB" id="A0A645GEA7"/>
<sequence>MRPVAVLHPLHAVGVAVEYKVGSRVRESAAKLLEARGRERVVLVSAVQGDDHEVGTAGGLLGLLQVRQRVQRRGAGPVRGRPAEFILREVQQFDRFAARVQRERPDRGGEIFSGSDSPDAAGVKLVQRLPHSRCAMVADVVVGEQGDVESGRPDDVDGLGAAVQVRAAFPDRRFL</sequence>
<dbReference type="EMBL" id="VSSQ01070295">
    <property type="protein sequence ID" value="MPN22133.1"/>
    <property type="molecule type" value="Genomic_DNA"/>
</dbReference>